<sequence>MSQHPDVNRIDVTNKIRGEVTEDCIVLTLNGEEIGHIPFDAASCTMNAGYAVDQQRIFRLDAADTVHPSSYVEDCDWGWC</sequence>
<dbReference type="EMBL" id="LGUG01000004">
    <property type="protein sequence ID" value="KON94832.1"/>
    <property type="molecule type" value="Genomic_DNA"/>
</dbReference>
<dbReference type="STRING" id="47500.AF333_04380"/>
<dbReference type="Pfam" id="PF10830">
    <property type="entry name" value="DUF2553"/>
    <property type="match status" value="1"/>
</dbReference>
<evidence type="ECO:0000313" key="1">
    <source>
        <dbReference type="EMBL" id="KON94832.1"/>
    </source>
</evidence>
<accession>A0A0D1XZT2</accession>
<reference evidence="2 4" key="2">
    <citation type="submission" date="2016-10" db="EMBL/GenBank/DDBJ databases">
        <authorList>
            <person name="de Groot N.N."/>
        </authorList>
    </citation>
    <scope>NUCLEOTIDE SEQUENCE [LARGE SCALE GENOMIC DNA]</scope>
    <source>
        <strain evidence="2 4">DSM 2895</strain>
    </source>
</reference>
<evidence type="ECO:0000313" key="2">
    <source>
        <dbReference type="EMBL" id="SDI90800.1"/>
    </source>
</evidence>
<dbReference type="PATRIC" id="fig|47500.12.peg.4041"/>
<reference evidence="1 3" key="1">
    <citation type="submission" date="2015-07" db="EMBL/GenBank/DDBJ databases">
        <title>Fjat-14205 dsm 2895.</title>
        <authorList>
            <person name="Liu B."/>
            <person name="Wang J."/>
            <person name="Zhu Y."/>
            <person name="Liu G."/>
            <person name="Chen Q."/>
            <person name="Chen Z."/>
            <person name="Lan J."/>
            <person name="Che J."/>
            <person name="Ge C."/>
            <person name="Shi H."/>
            <person name="Pan Z."/>
            <person name="Liu X."/>
        </authorList>
    </citation>
    <scope>NUCLEOTIDE SEQUENCE [LARGE SCALE GENOMIC DNA]</scope>
    <source>
        <strain evidence="1 3">DSM 2895</strain>
    </source>
</reference>
<evidence type="ECO:0000313" key="3">
    <source>
        <dbReference type="Proteomes" id="UP000037269"/>
    </source>
</evidence>
<dbReference type="Proteomes" id="UP000182836">
    <property type="component" value="Unassembled WGS sequence"/>
</dbReference>
<name>A0A0D1XZT2_ANEMI</name>
<keyword evidence="3" id="KW-1185">Reference proteome</keyword>
<evidence type="ECO:0008006" key="5">
    <source>
        <dbReference type="Google" id="ProtNLM"/>
    </source>
</evidence>
<protein>
    <recommendedName>
        <fullName evidence="5">DUF2553 domain-containing protein</fullName>
    </recommendedName>
</protein>
<dbReference type="GeneID" id="42304444"/>
<dbReference type="AlphaFoldDB" id="A0A0D1XZT2"/>
<proteinExistence type="predicted"/>
<organism evidence="1 3">
    <name type="scientific">Aneurinibacillus migulanus</name>
    <name type="common">Bacillus migulanus</name>
    <dbReference type="NCBI Taxonomy" id="47500"/>
    <lineage>
        <taxon>Bacteria</taxon>
        <taxon>Bacillati</taxon>
        <taxon>Bacillota</taxon>
        <taxon>Bacilli</taxon>
        <taxon>Bacillales</taxon>
        <taxon>Paenibacillaceae</taxon>
        <taxon>Aneurinibacillus group</taxon>
        <taxon>Aneurinibacillus</taxon>
    </lineage>
</organism>
<dbReference type="InterPro" id="IPR020140">
    <property type="entry name" value="Uncharacterised_YusG"/>
</dbReference>
<dbReference type="Proteomes" id="UP000037269">
    <property type="component" value="Unassembled WGS sequence"/>
</dbReference>
<gene>
    <name evidence="1" type="ORF">AF333_04380</name>
    <name evidence="2" type="ORF">SAMN04487909_10952</name>
</gene>
<dbReference type="OrthoDB" id="2679383at2"/>
<dbReference type="EMBL" id="FNED01000009">
    <property type="protein sequence ID" value="SDI90800.1"/>
    <property type="molecule type" value="Genomic_DNA"/>
</dbReference>
<evidence type="ECO:0000313" key="4">
    <source>
        <dbReference type="Proteomes" id="UP000182836"/>
    </source>
</evidence>
<dbReference type="RefSeq" id="WP_043065088.1">
    <property type="nucleotide sequence ID" value="NZ_BJOA01000067.1"/>
</dbReference>